<accession>A0ABY1Q4Y7</accession>
<protein>
    <recommendedName>
        <fullName evidence="3">DUF3352 domain-containing protein</fullName>
    </recommendedName>
</protein>
<dbReference type="EMBL" id="FXUI01000002">
    <property type="protein sequence ID" value="SMP55645.1"/>
    <property type="molecule type" value="Genomic_DNA"/>
</dbReference>
<evidence type="ECO:0000313" key="1">
    <source>
        <dbReference type="EMBL" id="SMP55645.1"/>
    </source>
</evidence>
<keyword evidence="2" id="KW-1185">Reference proteome</keyword>
<dbReference type="Proteomes" id="UP001157910">
    <property type="component" value="Unassembled WGS sequence"/>
</dbReference>
<evidence type="ECO:0008006" key="3">
    <source>
        <dbReference type="Google" id="ProtNLM"/>
    </source>
</evidence>
<reference evidence="1 2" key="1">
    <citation type="submission" date="2017-05" db="EMBL/GenBank/DDBJ databases">
        <authorList>
            <person name="Varghese N."/>
            <person name="Submissions S."/>
        </authorList>
    </citation>
    <scope>NUCLEOTIDE SEQUENCE [LARGE SCALE GENOMIC DNA]</scope>
    <source>
        <strain evidence="1 2">SM16</strain>
    </source>
</reference>
<dbReference type="RefSeq" id="WP_283405131.1">
    <property type="nucleotide sequence ID" value="NZ_FXUI01000002.1"/>
</dbReference>
<organism evidence="1 2">
    <name type="scientific">Novosphingobium panipatense</name>
    <dbReference type="NCBI Taxonomy" id="428991"/>
    <lineage>
        <taxon>Bacteria</taxon>
        <taxon>Pseudomonadati</taxon>
        <taxon>Pseudomonadota</taxon>
        <taxon>Alphaproteobacteria</taxon>
        <taxon>Sphingomonadales</taxon>
        <taxon>Sphingomonadaceae</taxon>
        <taxon>Novosphingobium</taxon>
    </lineage>
</organism>
<gene>
    <name evidence="1" type="ORF">SAMN06296065_10218</name>
</gene>
<evidence type="ECO:0000313" key="2">
    <source>
        <dbReference type="Proteomes" id="UP001157910"/>
    </source>
</evidence>
<comment type="caution">
    <text evidence="1">The sequence shown here is derived from an EMBL/GenBank/DDBJ whole genome shotgun (WGS) entry which is preliminary data.</text>
</comment>
<name>A0ABY1Q4Y7_9SPHN</name>
<proteinExistence type="predicted"/>
<sequence>MNVRSRRTLLLAVVALLLLGANIWWLTRRAGDTEPAFVLGGSSTAITVDSSELGSLPMFEGKSGWTVQGRPLSSLRGYVRQPDDPQSKTGGASQPYVLVALPARADAETMQAMLLSLVREDLCAVAVVQMDEKRATGTSLKAFVQRIVLVRDEDGGRQSCRAA</sequence>